<sequence>MILRTLASLHAALILLVAAADTSAAAGSMSAEQNGHCRTEVLMVSLQFGHGST</sequence>
<gene>
    <name evidence="2" type="ORF">HDF15_001460</name>
</gene>
<organism evidence="2 3">
    <name type="scientific">Granulicella mallensis</name>
    <dbReference type="NCBI Taxonomy" id="940614"/>
    <lineage>
        <taxon>Bacteria</taxon>
        <taxon>Pseudomonadati</taxon>
        <taxon>Acidobacteriota</taxon>
        <taxon>Terriglobia</taxon>
        <taxon>Terriglobales</taxon>
        <taxon>Acidobacteriaceae</taxon>
        <taxon>Granulicella</taxon>
    </lineage>
</organism>
<dbReference type="Proteomes" id="UP000584867">
    <property type="component" value="Unassembled WGS sequence"/>
</dbReference>
<evidence type="ECO:0000256" key="1">
    <source>
        <dbReference type="SAM" id="SignalP"/>
    </source>
</evidence>
<keyword evidence="1" id="KW-0732">Signal</keyword>
<comment type="caution">
    <text evidence="2">The sequence shown here is derived from an EMBL/GenBank/DDBJ whole genome shotgun (WGS) entry which is preliminary data.</text>
</comment>
<proteinExistence type="predicted"/>
<accession>A0A7W7ZNB9</accession>
<name>A0A7W7ZNB9_9BACT</name>
<dbReference type="AlphaFoldDB" id="A0A7W7ZNB9"/>
<dbReference type="RefSeq" id="WP_184254030.1">
    <property type="nucleotide sequence ID" value="NZ_JACHIO010000005.1"/>
</dbReference>
<evidence type="ECO:0000313" key="3">
    <source>
        <dbReference type="Proteomes" id="UP000584867"/>
    </source>
</evidence>
<protein>
    <submittedName>
        <fullName evidence="2">Uncharacterized protein</fullName>
    </submittedName>
</protein>
<dbReference type="EMBL" id="JACHIO010000005">
    <property type="protein sequence ID" value="MBB5063120.1"/>
    <property type="molecule type" value="Genomic_DNA"/>
</dbReference>
<feature type="chain" id="PRO_5031312299" evidence="1">
    <location>
        <begin position="27"/>
        <end position="53"/>
    </location>
</feature>
<reference evidence="2 3" key="1">
    <citation type="submission" date="2020-08" db="EMBL/GenBank/DDBJ databases">
        <title>Genomic Encyclopedia of Type Strains, Phase IV (KMG-V): Genome sequencing to study the core and pangenomes of soil and plant-associated prokaryotes.</title>
        <authorList>
            <person name="Whitman W."/>
        </authorList>
    </citation>
    <scope>NUCLEOTIDE SEQUENCE [LARGE SCALE GENOMIC DNA]</scope>
    <source>
        <strain evidence="2 3">X5P3</strain>
    </source>
</reference>
<feature type="signal peptide" evidence="1">
    <location>
        <begin position="1"/>
        <end position="26"/>
    </location>
</feature>
<evidence type="ECO:0000313" key="2">
    <source>
        <dbReference type="EMBL" id="MBB5063120.1"/>
    </source>
</evidence>